<proteinExistence type="predicted"/>
<evidence type="ECO:0000256" key="1">
    <source>
        <dbReference type="ARBA" id="ARBA00023002"/>
    </source>
</evidence>
<dbReference type="AlphaFoldDB" id="A0A8A3WNG3"/>
<dbReference type="PANTHER" id="PTHR45348">
    <property type="entry name" value="HYPOTHETICAL OXIDOREDUCTASE (EUROFUNG)"/>
    <property type="match status" value="1"/>
</dbReference>
<dbReference type="Gene3D" id="3.40.50.720">
    <property type="entry name" value="NAD(P)-binding Rossmann-like Domain"/>
    <property type="match status" value="1"/>
</dbReference>
<organism evidence="2">
    <name type="scientific">Epicoccum nigrum</name>
    <name type="common">Soil fungus</name>
    <name type="synonym">Epicoccum purpurascens</name>
    <dbReference type="NCBI Taxonomy" id="105696"/>
    <lineage>
        <taxon>Eukaryota</taxon>
        <taxon>Fungi</taxon>
        <taxon>Dikarya</taxon>
        <taxon>Ascomycota</taxon>
        <taxon>Pezizomycotina</taxon>
        <taxon>Dothideomycetes</taxon>
        <taxon>Pleosporomycetidae</taxon>
        <taxon>Pleosporales</taxon>
        <taxon>Pleosporineae</taxon>
        <taxon>Didymellaceae</taxon>
        <taxon>Epicoccum</taxon>
    </lineage>
</organism>
<name>A0A8A3WNG3_EPING</name>
<dbReference type="EMBL" id="MN970214">
    <property type="protein sequence ID" value="QTA73105.1"/>
    <property type="molecule type" value="Genomic_DNA"/>
</dbReference>
<keyword evidence="1" id="KW-0560">Oxidoreductase</keyword>
<reference evidence="2" key="1">
    <citation type="submission" date="2020-01" db="EMBL/GenBank/DDBJ databases">
        <authorList>
            <person name="Liu X."/>
        </authorList>
    </citation>
    <scope>NUCLEOTIDE SEQUENCE</scope>
    <source>
        <strain evidence="2">40.3</strain>
    </source>
</reference>
<protein>
    <submittedName>
        <fullName evidence="2">Uncharacterized protein</fullName>
    </submittedName>
</protein>
<accession>A0A8A3WNG3</accession>
<dbReference type="Gene3D" id="3.90.180.10">
    <property type="entry name" value="Medium-chain alcohol dehydrogenases, catalytic domain"/>
    <property type="match status" value="1"/>
</dbReference>
<dbReference type="GO" id="GO:0016651">
    <property type="term" value="F:oxidoreductase activity, acting on NAD(P)H"/>
    <property type="evidence" value="ECO:0007669"/>
    <property type="project" value="InterPro"/>
</dbReference>
<dbReference type="PANTHER" id="PTHR45348:SF2">
    <property type="entry name" value="ZINC-TYPE ALCOHOL DEHYDROGENASE-LIKE PROTEIN C2E1P3.01"/>
    <property type="match status" value="1"/>
</dbReference>
<sequence>MRAADMRKLTDNKLYAFDVISNSASAKICTDALSTDSTIRKPIYSALLLKLAELPRDDVENTFTFAYTLTGEGYKGPFRILPSSEDFEFSKKFARIVEKLLEQSRIKFHLIELKTEGWQGVFAGIDELRLGEVSGEKLVFKVSGDA</sequence>
<dbReference type="InterPro" id="IPR047122">
    <property type="entry name" value="Trans-enoyl_RdTase-like"/>
</dbReference>
<evidence type="ECO:0000313" key="2">
    <source>
        <dbReference type="EMBL" id="QTA73105.1"/>
    </source>
</evidence>